<feature type="compositionally biased region" description="Low complexity" evidence="1">
    <location>
        <begin position="89"/>
        <end position="99"/>
    </location>
</feature>
<reference evidence="3" key="1">
    <citation type="journal article" date="2019" name="Int. J. Syst. Evol. Microbiol.">
        <title>The Global Catalogue of Microorganisms (GCM) 10K type strain sequencing project: providing services to taxonomists for standard genome sequencing and annotation.</title>
        <authorList>
            <consortium name="The Broad Institute Genomics Platform"/>
            <consortium name="The Broad Institute Genome Sequencing Center for Infectious Disease"/>
            <person name="Wu L."/>
            <person name="Ma J."/>
        </authorList>
    </citation>
    <scope>NUCLEOTIDE SEQUENCE [LARGE SCALE GENOMIC DNA]</scope>
    <source>
        <strain evidence="3">KCTC 12848</strain>
    </source>
</reference>
<dbReference type="EMBL" id="JBHSJB010000022">
    <property type="protein sequence ID" value="MFC5056565.1"/>
    <property type="molecule type" value="Genomic_DNA"/>
</dbReference>
<evidence type="ECO:0000313" key="3">
    <source>
        <dbReference type="Proteomes" id="UP001595833"/>
    </source>
</evidence>
<dbReference type="Proteomes" id="UP001595833">
    <property type="component" value="Unassembled WGS sequence"/>
</dbReference>
<dbReference type="RefSeq" id="WP_344042130.1">
    <property type="nucleotide sequence ID" value="NZ_BAAAKE010000032.1"/>
</dbReference>
<name>A0ABV9Y1U2_9PSEU</name>
<evidence type="ECO:0000313" key="2">
    <source>
        <dbReference type="EMBL" id="MFC5056565.1"/>
    </source>
</evidence>
<keyword evidence="3" id="KW-1185">Reference proteome</keyword>
<accession>A0ABV9Y1U2</accession>
<proteinExistence type="predicted"/>
<feature type="region of interest" description="Disordered" evidence="1">
    <location>
        <begin position="55"/>
        <end position="99"/>
    </location>
</feature>
<feature type="compositionally biased region" description="Polar residues" evidence="1">
    <location>
        <begin position="57"/>
        <end position="68"/>
    </location>
</feature>
<organism evidence="2 3">
    <name type="scientific">Saccharothrix xinjiangensis</name>
    <dbReference type="NCBI Taxonomy" id="204798"/>
    <lineage>
        <taxon>Bacteria</taxon>
        <taxon>Bacillati</taxon>
        <taxon>Actinomycetota</taxon>
        <taxon>Actinomycetes</taxon>
        <taxon>Pseudonocardiales</taxon>
        <taxon>Pseudonocardiaceae</taxon>
        <taxon>Saccharothrix</taxon>
    </lineage>
</organism>
<gene>
    <name evidence="2" type="ORF">ACFPFM_22795</name>
</gene>
<protein>
    <submittedName>
        <fullName evidence="2">Uncharacterized protein</fullName>
    </submittedName>
</protein>
<comment type="caution">
    <text evidence="2">The sequence shown here is derived from an EMBL/GenBank/DDBJ whole genome shotgun (WGS) entry which is preliminary data.</text>
</comment>
<feature type="region of interest" description="Disordered" evidence="1">
    <location>
        <begin position="1"/>
        <end position="24"/>
    </location>
</feature>
<sequence>MDTQHQHPLATQHQHLLATHHAAARHHHHTAWNFAWAMTTFHQLHGYHHDELAAWQSDGTSPTSNRSPCPSVCHSRRDRHDRDGRSRRSALVARARGTA</sequence>
<feature type="compositionally biased region" description="Low complexity" evidence="1">
    <location>
        <begin position="9"/>
        <end position="21"/>
    </location>
</feature>
<evidence type="ECO:0000256" key="1">
    <source>
        <dbReference type="SAM" id="MobiDB-lite"/>
    </source>
</evidence>